<sequence>MSPRNLVLAGVALTMAACAAPERDTPEQVGPLNIEAAGDGVYALIGPTEPRTEENLALNANYGVVVTDAGAVLIDSGAAPVAAETLHRAVRAVTDEPVKWVINTGSQDHRWLGNGYFAERGAEIIALEQTVATQQDFADRHLPRLERVLGEEAAAAIEPVHADEPASGDRHRVELGGRTLELRYFGDAHFPGDAVVWLPEEEVLFTGDMVYVDRLLGVHPWSDVAAWQEAYHEAMETLAPKTIVPGHGGVSDPAKVRAETGDYLDFLVENVGADARAWDPINEVMDRYREAPAFEHLRHFDDWHPTNMNRTYLQFEG</sequence>
<gene>
    <name evidence="4" type="ORF">SAMN05660831_01905</name>
</gene>
<feature type="chain" id="PRO_5011686972" evidence="2">
    <location>
        <begin position="20"/>
        <end position="317"/>
    </location>
</feature>
<dbReference type="CDD" id="cd16282">
    <property type="entry name" value="metallo-hydrolase-like_MBL-fold"/>
    <property type="match status" value="1"/>
</dbReference>
<keyword evidence="5" id="KW-1185">Reference proteome</keyword>
<proteinExistence type="inferred from homology"/>
<dbReference type="OrthoDB" id="420651at2"/>
<dbReference type="Gene3D" id="3.60.15.10">
    <property type="entry name" value="Ribonuclease Z/Hydroxyacylglutathione hydrolase-like"/>
    <property type="match status" value="1"/>
</dbReference>
<dbReference type="SMART" id="SM00849">
    <property type="entry name" value="Lactamase_B"/>
    <property type="match status" value="1"/>
</dbReference>
<dbReference type="PANTHER" id="PTHR42951:SF4">
    <property type="entry name" value="ACYL-COENZYME A THIOESTERASE MBLAC2"/>
    <property type="match status" value="1"/>
</dbReference>
<comment type="similarity">
    <text evidence="1">Belongs to the metallo-beta-lactamase superfamily. Class-B beta-lactamase family.</text>
</comment>
<dbReference type="GO" id="GO:0017001">
    <property type="term" value="P:antibiotic catabolic process"/>
    <property type="evidence" value="ECO:0007669"/>
    <property type="project" value="UniProtKB-ARBA"/>
</dbReference>
<dbReference type="RefSeq" id="WP_093428536.1">
    <property type="nucleotide sequence ID" value="NZ_FOMJ01000006.1"/>
</dbReference>
<evidence type="ECO:0000256" key="1">
    <source>
        <dbReference type="ARBA" id="ARBA00005250"/>
    </source>
</evidence>
<dbReference type="STRING" id="1123397.SAMN05660831_01905"/>
<evidence type="ECO:0000313" key="4">
    <source>
        <dbReference type="EMBL" id="SFD58367.1"/>
    </source>
</evidence>
<protein>
    <submittedName>
        <fullName evidence="4">Glyoxylase, beta-lactamase superfamily II</fullName>
    </submittedName>
</protein>
<reference evidence="4 5" key="1">
    <citation type="submission" date="2016-10" db="EMBL/GenBank/DDBJ databases">
        <authorList>
            <person name="de Groot N.N."/>
        </authorList>
    </citation>
    <scope>NUCLEOTIDE SEQUENCE [LARGE SCALE GENOMIC DNA]</scope>
    <source>
        <strain evidence="4 5">HL3</strain>
    </source>
</reference>
<evidence type="ECO:0000256" key="2">
    <source>
        <dbReference type="SAM" id="SignalP"/>
    </source>
</evidence>
<dbReference type="InterPro" id="IPR050855">
    <property type="entry name" value="NDM-1-like"/>
</dbReference>
<dbReference type="InterPro" id="IPR001279">
    <property type="entry name" value="Metallo-B-lactamas"/>
</dbReference>
<accession>A0A1I1TIG9</accession>
<keyword evidence="2" id="KW-0732">Signal</keyword>
<feature type="signal peptide" evidence="2">
    <location>
        <begin position="1"/>
        <end position="19"/>
    </location>
</feature>
<dbReference type="PROSITE" id="PS51257">
    <property type="entry name" value="PROKAR_LIPOPROTEIN"/>
    <property type="match status" value="1"/>
</dbReference>
<evidence type="ECO:0000313" key="5">
    <source>
        <dbReference type="Proteomes" id="UP000198611"/>
    </source>
</evidence>
<feature type="domain" description="Metallo-beta-lactamase" evidence="3">
    <location>
        <begin position="59"/>
        <end position="247"/>
    </location>
</feature>
<name>A0A1I1TIG9_9GAMM</name>
<evidence type="ECO:0000259" key="3">
    <source>
        <dbReference type="SMART" id="SM00849"/>
    </source>
</evidence>
<dbReference type="PANTHER" id="PTHR42951">
    <property type="entry name" value="METALLO-BETA-LACTAMASE DOMAIN-CONTAINING"/>
    <property type="match status" value="1"/>
</dbReference>
<dbReference type="Pfam" id="PF00753">
    <property type="entry name" value="Lactamase_B"/>
    <property type="match status" value="1"/>
</dbReference>
<dbReference type="Proteomes" id="UP000198611">
    <property type="component" value="Unassembled WGS sequence"/>
</dbReference>
<dbReference type="EMBL" id="FOMJ01000006">
    <property type="protein sequence ID" value="SFD58367.1"/>
    <property type="molecule type" value="Genomic_DNA"/>
</dbReference>
<organism evidence="4 5">
    <name type="scientific">Thiohalospira halophila DSM 15071</name>
    <dbReference type="NCBI Taxonomy" id="1123397"/>
    <lineage>
        <taxon>Bacteria</taxon>
        <taxon>Pseudomonadati</taxon>
        <taxon>Pseudomonadota</taxon>
        <taxon>Gammaproteobacteria</taxon>
        <taxon>Thiohalospirales</taxon>
        <taxon>Thiohalospiraceae</taxon>
        <taxon>Thiohalospira</taxon>
    </lineage>
</organism>
<dbReference type="InterPro" id="IPR036866">
    <property type="entry name" value="RibonucZ/Hydroxyglut_hydro"/>
</dbReference>
<dbReference type="SUPFAM" id="SSF56281">
    <property type="entry name" value="Metallo-hydrolase/oxidoreductase"/>
    <property type="match status" value="1"/>
</dbReference>
<dbReference type="AlphaFoldDB" id="A0A1I1TIG9"/>